<feature type="binding site" evidence="15">
    <location>
        <begin position="193"/>
        <end position="200"/>
    </location>
    <ligand>
        <name>ATP</name>
        <dbReference type="ChEBI" id="CHEBI:30616"/>
    </ligand>
</feature>
<reference evidence="19 20" key="1">
    <citation type="submission" date="2018-06" db="EMBL/GenBank/DDBJ databases">
        <authorList>
            <consortium name="Pathogen Informatics"/>
            <person name="Doyle S."/>
        </authorList>
    </citation>
    <scope>NUCLEOTIDE SEQUENCE [LARGE SCALE GENOMIC DNA]</scope>
    <source>
        <strain evidence="19 20">NCTC11296</strain>
    </source>
</reference>
<dbReference type="Gene3D" id="3.40.50.300">
    <property type="entry name" value="P-loop containing nucleotide triphosphate hydrolases"/>
    <property type="match status" value="1"/>
</dbReference>
<dbReference type="Proteomes" id="UP000254465">
    <property type="component" value="Unassembled WGS sequence"/>
</dbReference>
<keyword evidence="7 15" id="KW-0547">Nucleotide-binding</keyword>
<keyword evidence="6 15" id="KW-0479">Metal-binding</keyword>
<dbReference type="Pfam" id="PF01434">
    <property type="entry name" value="Peptidase_M41"/>
    <property type="match status" value="1"/>
</dbReference>
<feature type="transmembrane region" description="Helical" evidence="15">
    <location>
        <begin position="100"/>
        <end position="121"/>
    </location>
</feature>
<keyword evidence="5 15" id="KW-0812">Transmembrane</keyword>
<evidence type="ECO:0000259" key="18">
    <source>
        <dbReference type="SMART" id="SM00382"/>
    </source>
</evidence>
<evidence type="ECO:0000313" key="19">
    <source>
        <dbReference type="EMBL" id="STO71418.1"/>
    </source>
</evidence>
<dbReference type="PANTHER" id="PTHR23076">
    <property type="entry name" value="METALLOPROTEASE M41 FTSH"/>
    <property type="match status" value="1"/>
</dbReference>
<evidence type="ECO:0000256" key="1">
    <source>
        <dbReference type="ARBA" id="ARBA00004370"/>
    </source>
</evidence>
<dbReference type="SMART" id="SM00382">
    <property type="entry name" value="AAA"/>
    <property type="match status" value="1"/>
</dbReference>
<feature type="binding site" evidence="15">
    <location>
        <position position="419"/>
    </location>
    <ligand>
        <name>Zn(2+)</name>
        <dbReference type="ChEBI" id="CHEBI:29105"/>
        <note>catalytic</note>
    </ligand>
</feature>
<keyword evidence="3 15" id="KW-1003">Cell membrane</keyword>
<gene>
    <name evidence="15 19" type="primary">ftsH</name>
    <name evidence="19" type="ORF">NCTC11296_01318</name>
</gene>
<dbReference type="AlphaFoldDB" id="A0A377I7T6"/>
<keyword evidence="11 15" id="KW-1133">Transmembrane helix</keyword>
<dbReference type="SUPFAM" id="SSF140990">
    <property type="entry name" value="FtsH protease domain-like"/>
    <property type="match status" value="1"/>
</dbReference>
<comment type="similarity">
    <text evidence="14 15">In the central section; belongs to the AAA ATPase family.</text>
</comment>
<dbReference type="PROSITE" id="PS00674">
    <property type="entry name" value="AAA"/>
    <property type="match status" value="1"/>
</dbReference>
<evidence type="ECO:0000256" key="5">
    <source>
        <dbReference type="ARBA" id="ARBA00022692"/>
    </source>
</evidence>
<dbReference type="GO" id="GO:0016887">
    <property type="term" value="F:ATP hydrolysis activity"/>
    <property type="evidence" value="ECO:0007669"/>
    <property type="project" value="UniProtKB-UniRule"/>
</dbReference>
<dbReference type="SUPFAM" id="SSF52540">
    <property type="entry name" value="P-loop containing nucleoside triphosphate hydrolases"/>
    <property type="match status" value="1"/>
</dbReference>
<dbReference type="NCBIfam" id="NF008004">
    <property type="entry name" value="PRK10733.1"/>
    <property type="match status" value="1"/>
</dbReference>
<feature type="region of interest" description="Disordered" evidence="17">
    <location>
        <begin position="595"/>
        <end position="633"/>
    </location>
</feature>
<dbReference type="Pfam" id="PF17862">
    <property type="entry name" value="AAA_lid_3"/>
    <property type="match status" value="1"/>
</dbReference>
<comment type="similarity">
    <text evidence="2 15">In the C-terminal section; belongs to the peptidase M41 family.</text>
</comment>
<dbReference type="Gene3D" id="1.10.8.60">
    <property type="match status" value="1"/>
</dbReference>
<dbReference type="InterPro" id="IPR003593">
    <property type="entry name" value="AAA+_ATPase"/>
</dbReference>
<feature type="binding site" evidence="15">
    <location>
        <position position="415"/>
    </location>
    <ligand>
        <name>Zn(2+)</name>
        <dbReference type="ChEBI" id="CHEBI:29105"/>
        <note>catalytic</note>
    </ligand>
</feature>
<dbReference type="Pfam" id="PF06480">
    <property type="entry name" value="FtsH_ext"/>
    <property type="match status" value="1"/>
</dbReference>
<dbReference type="EMBL" id="UGHK01000002">
    <property type="protein sequence ID" value="STO71418.1"/>
    <property type="molecule type" value="Genomic_DNA"/>
</dbReference>
<dbReference type="GO" id="GO:0004222">
    <property type="term" value="F:metalloendopeptidase activity"/>
    <property type="evidence" value="ECO:0007669"/>
    <property type="project" value="InterPro"/>
</dbReference>
<dbReference type="Gene3D" id="1.20.58.760">
    <property type="entry name" value="Peptidase M41"/>
    <property type="match status" value="1"/>
</dbReference>
<proteinExistence type="inferred from homology"/>
<evidence type="ECO:0000256" key="9">
    <source>
        <dbReference type="ARBA" id="ARBA00022833"/>
    </source>
</evidence>
<dbReference type="HAMAP" id="MF_01458">
    <property type="entry name" value="FtsH"/>
    <property type="match status" value="1"/>
</dbReference>
<dbReference type="GO" id="GO:0008270">
    <property type="term" value="F:zinc ion binding"/>
    <property type="evidence" value="ECO:0007669"/>
    <property type="project" value="UniProtKB-UniRule"/>
</dbReference>
<dbReference type="InterPro" id="IPR027417">
    <property type="entry name" value="P-loop_NTPase"/>
</dbReference>
<comment type="subcellular location">
    <subcellularLocation>
        <location evidence="15">Cell membrane</location>
        <topology evidence="15">Multi-pass membrane protein</topology>
        <orientation evidence="15">Cytoplasmic side</orientation>
    </subcellularLocation>
    <subcellularLocation>
        <location evidence="1">Membrane</location>
    </subcellularLocation>
</comment>
<keyword evidence="9 15" id="KW-0862">Zinc</keyword>
<sequence length="633" mass="69986">MKDMVKNLVLWIVIAVVMMSAYQGFSGSSNGNLTDYTTFITDVGNDQVRQVRFEENELQVTKSDGSKYSTVMPIYDDKLLNDLLNKKVKVEGTLPERRGILSQILISWFPMLLLVGVWFFFMRQMQGGGGKAMSFGKSRAKMLTKEQIKTTFADVAGCDEAKEEVGEIVDFLRDPSKFQKLGGKIPKGILMVGPPGTGKTLLAKAIAGEAKVPFSTISGSDFVEMFVGVGASRVRDMFEQAKKNAPCLIFIDEIDAVGRQRGAGLGGGHDEREQTLNQMLVEMDGFEGNEGVIVIAATNRPDVLDPALTRPGRFDRQVVVGLPDVLGREQILKVHMRKVPVAPDVNAMTLARGTPGYSGADLANLVNEAALFAARMNKPLVSMLEFEKAKDKINMGPERRTMIMTDKQKESTAYHEAGHAIVGYLVPEHDPVHKVTIIPRGRALGVTFFLPEGDQVSISQKQLESKLSTLYAGRLAEDLIYGEENISTGASNDIKVATNIARNMVTQWGFSDKLGPILYSEDEGEVFLGRSMAKAKHMSDETAHLIDEEVRAIVTRNYERARQLLIDNMDILHAMKDALVKYETIEEEQIKQLMNREPVTPPAGWDEEMKTAKVDGVKNKDTENSVKQDNSNN</sequence>
<dbReference type="GO" id="GO:0004176">
    <property type="term" value="F:ATP-dependent peptidase activity"/>
    <property type="evidence" value="ECO:0007669"/>
    <property type="project" value="InterPro"/>
</dbReference>
<evidence type="ECO:0000256" key="14">
    <source>
        <dbReference type="ARBA" id="ARBA00061570"/>
    </source>
</evidence>
<protein>
    <recommendedName>
        <fullName evidence="15">ATP-dependent zinc metalloprotease FtsH</fullName>
        <ecNumber evidence="15">3.4.24.-</ecNumber>
    </recommendedName>
</protein>
<comment type="function">
    <text evidence="15">Acts as a processive, ATP-dependent zinc metallopeptidase for both cytoplasmic and membrane proteins. Plays a role in the quality control of integral membrane proteins.</text>
</comment>
<dbReference type="PANTHER" id="PTHR23076:SF97">
    <property type="entry name" value="ATP-DEPENDENT ZINC METALLOPROTEASE YME1L1"/>
    <property type="match status" value="1"/>
</dbReference>
<dbReference type="GO" id="GO:0006508">
    <property type="term" value="P:proteolysis"/>
    <property type="evidence" value="ECO:0007669"/>
    <property type="project" value="UniProtKB-KW"/>
</dbReference>
<dbReference type="Pfam" id="PF00004">
    <property type="entry name" value="AAA"/>
    <property type="match status" value="1"/>
</dbReference>
<dbReference type="InterPro" id="IPR005936">
    <property type="entry name" value="FtsH"/>
</dbReference>
<evidence type="ECO:0000256" key="17">
    <source>
        <dbReference type="SAM" id="MobiDB-lite"/>
    </source>
</evidence>
<dbReference type="FunFam" id="1.10.8.60:FF:000001">
    <property type="entry name" value="ATP-dependent zinc metalloprotease FtsH"/>
    <property type="match status" value="1"/>
</dbReference>
<accession>A0A377I7T6</accession>
<keyword evidence="10 15" id="KW-0067">ATP-binding</keyword>
<evidence type="ECO:0000256" key="13">
    <source>
        <dbReference type="ARBA" id="ARBA00023136"/>
    </source>
</evidence>
<dbReference type="CDD" id="cd19501">
    <property type="entry name" value="RecA-like_FtsH"/>
    <property type="match status" value="1"/>
</dbReference>
<evidence type="ECO:0000256" key="3">
    <source>
        <dbReference type="ARBA" id="ARBA00022475"/>
    </source>
</evidence>
<dbReference type="NCBIfam" id="TIGR01241">
    <property type="entry name" value="FtsH_fam"/>
    <property type="match status" value="1"/>
</dbReference>
<dbReference type="InterPro" id="IPR003959">
    <property type="entry name" value="ATPase_AAA_core"/>
</dbReference>
<feature type="active site" evidence="15">
    <location>
        <position position="416"/>
    </location>
</feature>
<evidence type="ECO:0000256" key="12">
    <source>
        <dbReference type="ARBA" id="ARBA00023049"/>
    </source>
</evidence>
<organism evidence="19 20">
    <name type="scientific">Avibacterium paragallinarum</name>
    <name type="common">Haemophilus gallinarum</name>
    <dbReference type="NCBI Taxonomy" id="728"/>
    <lineage>
        <taxon>Bacteria</taxon>
        <taxon>Pseudomonadati</taxon>
        <taxon>Pseudomonadota</taxon>
        <taxon>Gammaproteobacteria</taxon>
        <taxon>Pasteurellales</taxon>
        <taxon>Pasteurellaceae</taxon>
        <taxon>Avibacterium</taxon>
    </lineage>
</organism>
<dbReference type="GO" id="GO:0030163">
    <property type="term" value="P:protein catabolic process"/>
    <property type="evidence" value="ECO:0007669"/>
    <property type="project" value="UniProtKB-UniRule"/>
</dbReference>
<comment type="similarity">
    <text evidence="16">Belongs to the AAA ATPase family.</text>
</comment>
<evidence type="ECO:0000256" key="11">
    <source>
        <dbReference type="ARBA" id="ARBA00022989"/>
    </source>
</evidence>
<keyword evidence="12 15" id="KW-0482">Metalloprotease</keyword>
<evidence type="ECO:0000256" key="7">
    <source>
        <dbReference type="ARBA" id="ARBA00022741"/>
    </source>
</evidence>
<dbReference type="EC" id="3.4.24.-" evidence="15"/>
<keyword evidence="13 15" id="KW-0472">Membrane</keyword>
<evidence type="ECO:0000256" key="8">
    <source>
        <dbReference type="ARBA" id="ARBA00022801"/>
    </source>
</evidence>
<dbReference type="InterPro" id="IPR041569">
    <property type="entry name" value="AAA_lid_3"/>
</dbReference>
<evidence type="ECO:0000313" key="20">
    <source>
        <dbReference type="Proteomes" id="UP000254465"/>
    </source>
</evidence>
<dbReference type="InterPro" id="IPR037219">
    <property type="entry name" value="Peptidase_M41-like"/>
</dbReference>
<dbReference type="InterPro" id="IPR000642">
    <property type="entry name" value="Peptidase_M41"/>
</dbReference>
<comment type="cofactor">
    <cofactor evidence="15">
        <name>Zn(2+)</name>
        <dbReference type="ChEBI" id="CHEBI:29105"/>
    </cofactor>
    <text evidence="15">Binds 1 zinc ion per subunit.</text>
</comment>
<feature type="compositionally biased region" description="Basic and acidic residues" evidence="17">
    <location>
        <begin position="607"/>
        <end position="626"/>
    </location>
</feature>
<dbReference type="GO" id="GO:0005524">
    <property type="term" value="F:ATP binding"/>
    <property type="evidence" value="ECO:0007669"/>
    <property type="project" value="UniProtKB-UniRule"/>
</dbReference>
<dbReference type="GO" id="GO:0005886">
    <property type="term" value="C:plasma membrane"/>
    <property type="evidence" value="ECO:0007669"/>
    <property type="project" value="UniProtKB-SubCell"/>
</dbReference>
<comment type="subunit">
    <text evidence="15">Homohexamer.</text>
</comment>
<evidence type="ECO:0000256" key="15">
    <source>
        <dbReference type="HAMAP-Rule" id="MF_01458"/>
    </source>
</evidence>
<evidence type="ECO:0000256" key="6">
    <source>
        <dbReference type="ARBA" id="ARBA00022723"/>
    </source>
</evidence>
<feature type="binding site" evidence="15">
    <location>
        <position position="493"/>
    </location>
    <ligand>
        <name>Zn(2+)</name>
        <dbReference type="ChEBI" id="CHEBI:29105"/>
        <note>catalytic</note>
    </ligand>
</feature>
<dbReference type="FunFam" id="1.20.58.760:FF:000001">
    <property type="entry name" value="ATP-dependent zinc metalloprotease FtsH"/>
    <property type="match status" value="1"/>
</dbReference>
<dbReference type="Gene3D" id="3.30.720.210">
    <property type="match status" value="1"/>
</dbReference>
<dbReference type="InterPro" id="IPR003960">
    <property type="entry name" value="ATPase_AAA_CS"/>
</dbReference>
<feature type="domain" description="AAA+ ATPase" evidence="18">
    <location>
        <begin position="185"/>
        <end position="324"/>
    </location>
</feature>
<name>A0A377I7T6_AVIPA</name>
<feature type="transmembrane region" description="Helical" evidence="15">
    <location>
        <begin position="7"/>
        <end position="25"/>
    </location>
</feature>
<evidence type="ECO:0000256" key="2">
    <source>
        <dbReference type="ARBA" id="ARBA00010044"/>
    </source>
</evidence>
<evidence type="ECO:0000256" key="4">
    <source>
        <dbReference type="ARBA" id="ARBA00022670"/>
    </source>
</evidence>
<keyword evidence="8 15" id="KW-0378">Hydrolase</keyword>
<keyword evidence="4 15" id="KW-0645">Protease</keyword>
<dbReference type="InterPro" id="IPR011546">
    <property type="entry name" value="Pept_M41_FtsH_extracell"/>
</dbReference>
<evidence type="ECO:0000256" key="10">
    <source>
        <dbReference type="ARBA" id="ARBA00022840"/>
    </source>
</evidence>
<evidence type="ECO:0000256" key="16">
    <source>
        <dbReference type="RuleBase" id="RU003651"/>
    </source>
</evidence>
<dbReference type="FunFam" id="3.40.50.300:FF:000001">
    <property type="entry name" value="ATP-dependent zinc metalloprotease FtsH"/>
    <property type="match status" value="1"/>
</dbReference>